<dbReference type="Pfam" id="PF12833">
    <property type="entry name" value="HTH_18"/>
    <property type="match status" value="1"/>
</dbReference>
<dbReference type="SMART" id="SM00342">
    <property type="entry name" value="HTH_ARAC"/>
    <property type="match status" value="1"/>
</dbReference>
<dbReference type="Gene3D" id="1.10.10.60">
    <property type="entry name" value="Homeodomain-like"/>
    <property type="match status" value="1"/>
</dbReference>
<feature type="domain" description="HTH araC/xylS-type" evidence="4">
    <location>
        <begin position="147"/>
        <end position="247"/>
    </location>
</feature>
<evidence type="ECO:0000256" key="1">
    <source>
        <dbReference type="ARBA" id="ARBA00023015"/>
    </source>
</evidence>
<accession>A0ABX9AM57</accession>
<evidence type="ECO:0000313" key="5">
    <source>
        <dbReference type="EMBL" id="QZN94815.1"/>
    </source>
</evidence>
<name>A0ABX9AM57_9ENTR</name>
<dbReference type="RefSeq" id="WP_222157928.1">
    <property type="nucleotide sequence ID" value="NZ_CP081864.1"/>
</dbReference>
<evidence type="ECO:0000256" key="2">
    <source>
        <dbReference type="ARBA" id="ARBA00023125"/>
    </source>
</evidence>
<keyword evidence="3" id="KW-0804">Transcription</keyword>
<dbReference type="InterPro" id="IPR018062">
    <property type="entry name" value="HTH_AraC-typ_CS"/>
</dbReference>
<evidence type="ECO:0000256" key="3">
    <source>
        <dbReference type="ARBA" id="ARBA00023163"/>
    </source>
</evidence>
<dbReference type="SUPFAM" id="SSF46689">
    <property type="entry name" value="Homeodomain-like"/>
    <property type="match status" value="1"/>
</dbReference>
<organism evidence="5 6">
    <name type="scientific">Symbiopectobacterium purcellii</name>
    <dbReference type="NCBI Taxonomy" id="2871826"/>
    <lineage>
        <taxon>Bacteria</taxon>
        <taxon>Pseudomonadati</taxon>
        <taxon>Pseudomonadota</taxon>
        <taxon>Gammaproteobacteria</taxon>
        <taxon>Enterobacterales</taxon>
        <taxon>Enterobacteriaceae</taxon>
    </lineage>
</organism>
<dbReference type="EMBL" id="CP081864">
    <property type="protein sequence ID" value="QZN94815.1"/>
    <property type="molecule type" value="Genomic_DNA"/>
</dbReference>
<sequence length="251" mass="28739">MEDMGQYRQLNVGEEYQFSQYALLLAQNSGQECYLRFRDKANTVECIIPANQRRLLAIAPASVTVEHGELHCLFLDFTLLAKLQVFIDKSMNKESTHCPRTLMASMPTTLGNEPEQKEMEYWLLHQTLLGAEDMACFSNVLRQSEWYALVEFLFDSYRSNSTQRLQTLCARYGLSVSHFRRLSRRALGNTAKSELRDWRLGQALFELINGDNNLTTIAMNHGYASLSHFSNEVKEVIGVSPRNLKKLLQAS</sequence>
<keyword evidence="1" id="KW-0805">Transcription regulation</keyword>
<dbReference type="PROSITE" id="PS00041">
    <property type="entry name" value="HTH_ARAC_FAMILY_1"/>
    <property type="match status" value="1"/>
</dbReference>
<dbReference type="PROSITE" id="PS01124">
    <property type="entry name" value="HTH_ARAC_FAMILY_2"/>
    <property type="match status" value="1"/>
</dbReference>
<evidence type="ECO:0000313" key="6">
    <source>
        <dbReference type="Proteomes" id="UP000825886"/>
    </source>
</evidence>
<dbReference type="Proteomes" id="UP000825886">
    <property type="component" value="Chromosome"/>
</dbReference>
<dbReference type="InterPro" id="IPR018060">
    <property type="entry name" value="HTH_AraC"/>
</dbReference>
<keyword evidence="6" id="KW-1185">Reference proteome</keyword>
<gene>
    <name evidence="5" type="ORF">K6K13_16305</name>
</gene>
<dbReference type="PANTHER" id="PTHR46796">
    <property type="entry name" value="HTH-TYPE TRANSCRIPTIONAL ACTIVATOR RHAS-RELATED"/>
    <property type="match status" value="1"/>
</dbReference>
<keyword evidence="2" id="KW-0238">DNA-binding</keyword>
<evidence type="ECO:0000259" key="4">
    <source>
        <dbReference type="PROSITE" id="PS01124"/>
    </source>
</evidence>
<protein>
    <submittedName>
        <fullName evidence="5">Helix-turn-helix domain-containing protein</fullName>
    </submittedName>
</protein>
<reference evidence="5 6" key="1">
    <citation type="submission" date="2021-08" db="EMBL/GenBank/DDBJ databases">
        <title>Culture and genomic analysis of Symbiopectobacterium purcellii sp. nov. gen. nov., isolated from the leafhopper Empoasca decipiens.</title>
        <authorList>
            <person name="Nadal-Jimenez P."/>
            <person name="Siozios S."/>
            <person name="Halliday N."/>
            <person name="Camara M."/>
            <person name="Hurst G.D.D."/>
        </authorList>
    </citation>
    <scope>NUCLEOTIDE SEQUENCE [LARGE SCALE GENOMIC DNA]</scope>
    <source>
        <strain evidence="5 6">SyEd1</strain>
    </source>
</reference>
<proteinExistence type="predicted"/>
<dbReference type="InterPro" id="IPR050204">
    <property type="entry name" value="AraC_XylS_family_regulators"/>
</dbReference>
<dbReference type="InterPro" id="IPR009057">
    <property type="entry name" value="Homeodomain-like_sf"/>
</dbReference>